<proteinExistence type="predicted"/>
<protein>
    <submittedName>
        <fullName evidence="1">Uncharacterized protein</fullName>
    </submittedName>
</protein>
<keyword evidence="2" id="KW-1185">Reference proteome</keyword>
<accession>A0A1G6UDB5</accession>
<evidence type="ECO:0000313" key="1">
    <source>
        <dbReference type="EMBL" id="SDD39224.1"/>
    </source>
</evidence>
<evidence type="ECO:0000313" key="2">
    <source>
        <dbReference type="Proteomes" id="UP000199603"/>
    </source>
</evidence>
<gene>
    <name evidence="1" type="ORF">SAMN04488509_102280</name>
</gene>
<dbReference type="Proteomes" id="UP000199603">
    <property type="component" value="Unassembled WGS sequence"/>
</dbReference>
<dbReference type="RefSeq" id="WP_091240103.1">
    <property type="nucleotide sequence ID" value="NZ_FNAG01000002.1"/>
</dbReference>
<sequence>MQLRVIVLTSLGACTAFFPALEAMDLGRPMSDGERPLVCLLQLVAEGSTYPCEAVQISPERLQALLPTVDWNLLTSEAVRSGLQRALREHASVVAPPRLSTHCAIESQYACACGARWQHTRACAGEDRCPICFEPCHPLKSRRVDAAREYVITG</sequence>
<dbReference type="STRING" id="265719.SAMN04488509_102280"/>
<dbReference type="EMBL" id="FNAG01000002">
    <property type="protein sequence ID" value="SDD39224.1"/>
    <property type="molecule type" value="Genomic_DNA"/>
</dbReference>
<name>A0A1G6UDB5_9GAMM</name>
<reference evidence="1 2" key="1">
    <citation type="submission" date="2016-10" db="EMBL/GenBank/DDBJ databases">
        <authorList>
            <person name="de Groot N.N."/>
        </authorList>
    </citation>
    <scope>NUCLEOTIDE SEQUENCE [LARGE SCALE GENOMIC DNA]</scope>
    <source>
        <strain evidence="1 2">DSM 16957</strain>
    </source>
</reference>
<dbReference type="AlphaFoldDB" id="A0A1G6UDB5"/>
<organism evidence="1 2">
    <name type="scientific">Aquimonas voraii</name>
    <dbReference type="NCBI Taxonomy" id="265719"/>
    <lineage>
        <taxon>Bacteria</taxon>
        <taxon>Pseudomonadati</taxon>
        <taxon>Pseudomonadota</taxon>
        <taxon>Gammaproteobacteria</taxon>
        <taxon>Lysobacterales</taxon>
        <taxon>Lysobacteraceae</taxon>
        <taxon>Aquimonas</taxon>
    </lineage>
</organism>